<evidence type="ECO:0008006" key="2">
    <source>
        <dbReference type="Google" id="ProtNLM"/>
    </source>
</evidence>
<name>A0A644Z5S9_9ZZZZ</name>
<proteinExistence type="predicted"/>
<comment type="caution">
    <text evidence="1">The sequence shown here is derived from an EMBL/GenBank/DDBJ whole genome shotgun (WGS) entry which is preliminary data.</text>
</comment>
<dbReference type="PROSITE" id="PS51257">
    <property type="entry name" value="PROKAR_LIPOPROTEIN"/>
    <property type="match status" value="1"/>
</dbReference>
<gene>
    <name evidence="1" type="ORF">SDC9_80029</name>
</gene>
<sequence>MRNLIFGFVVILLCSCSRVLYDISYKGETNYKEFYIVDTILIESPVRVFSEKYGGMFVLSNEKLKSYDGKIDFFMEPDVFILGFDIYRDLDKGVSKTLIYPDNGGCKLEKSPIEINGLEVYEYPEGVRFVLALISTNRYHVKQNSPVYFNMQIEYSKLFYLKLVYPLCQN</sequence>
<dbReference type="AlphaFoldDB" id="A0A644Z5S9"/>
<accession>A0A644Z5S9</accession>
<dbReference type="EMBL" id="VSSQ01006665">
    <property type="protein sequence ID" value="MPM33454.1"/>
    <property type="molecule type" value="Genomic_DNA"/>
</dbReference>
<reference evidence="1" key="1">
    <citation type="submission" date="2019-08" db="EMBL/GenBank/DDBJ databases">
        <authorList>
            <person name="Kucharzyk K."/>
            <person name="Murdoch R.W."/>
            <person name="Higgins S."/>
            <person name="Loffler F."/>
        </authorList>
    </citation>
    <scope>NUCLEOTIDE SEQUENCE</scope>
</reference>
<organism evidence="1">
    <name type="scientific">bioreactor metagenome</name>
    <dbReference type="NCBI Taxonomy" id="1076179"/>
    <lineage>
        <taxon>unclassified sequences</taxon>
        <taxon>metagenomes</taxon>
        <taxon>ecological metagenomes</taxon>
    </lineage>
</organism>
<protein>
    <recommendedName>
        <fullName evidence="2">Lipoprotein</fullName>
    </recommendedName>
</protein>
<evidence type="ECO:0000313" key="1">
    <source>
        <dbReference type="EMBL" id="MPM33454.1"/>
    </source>
</evidence>